<keyword evidence="4 5" id="KW-0539">Nucleus</keyword>
<dbReference type="InterPro" id="IPR036960">
    <property type="entry name" value="T-box_sf"/>
</dbReference>
<feature type="compositionally biased region" description="Low complexity" evidence="6">
    <location>
        <begin position="67"/>
        <end position="84"/>
    </location>
</feature>
<dbReference type="InterPro" id="IPR001699">
    <property type="entry name" value="TF_T-box"/>
</dbReference>
<reference evidence="8" key="1">
    <citation type="journal article" date="2001" name="Nature">
        <title>Initial sequencing and analysis of the human genome.</title>
        <authorList>
            <consortium name="International Human Genome Sequencing Consortium"/>
            <person name="Lander E.S."/>
            <person name="Linton L.M."/>
            <person name="Birren B."/>
            <person name="Nusbaum C."/>
            <person name="Zody M.C."/>
            <person name="Baldwin J."/>
            <person name="Devon K."/>
            <person name="Dewar K."/>
            <person name="Doyle M."/>
            <person name="FitzHugh W."/>
            <person name="Funke R."/>
            <person name="Gage D."/>
            <person name="Harris K."/>
            <person name="Heaford A."/>
            <person name="Howland J."/>
            <person name="Kann L."/>
            <person name="Lehoczky J."/>
            <person name="LeVine R."/>
            <person name="McEwan P."/>
            <person name="McKernan K."/>
            <person name="Meldrim J."/>
            <person name="Mesirov J.P."/>
            <person name="Miranda C."/>
            <person name="Morris W."/>
            <person name="Naylor J."/>
            <person name="Raymond C."/>
            <person name="Rosetti M."/>
            <person name="Santos R."/>
            <person name="Sheridan A."/>
            <person name="Sougnez C."/>
            <person name="Stange-Thomann N."/>
            <person name="Stojanovic N."/>
            <person name="Subramanian A."/>
            <person name="Wyman D."/>
            <person name="Rogers J."/>
            <person name="Sulston J."/>
            <person name="Ainscough R."/>
            <person name="Beck S."/>
            <person name="Bentley D."/>
            <person name="Burton J."/>
            <person name="Clee C."/>
            <person name="Carter N."/>
            <person name="Coulson A."/>
            <person name="Deadman R."/>
            <person name="Deloukas P."/>
            <person name="Dunham A."/>
            <person name="Dunham I."/>
            <person name="Durbin R."/>
            <person name="French L."/>
            <person name="Grafham D."/>
            <person name="Gregory S."/>
            <person name="Hubbard T."/>
            <person name="Humphray S."/>
            <person name="Hunt A."/>
            <person name="Jones M."/>
            <person name="Lloyd C."/>
            <person name="McMurray A."/>
            <person name="Matthews L."/>
            <person name="Mercer S."/>
            <person name="Milne S."/>
            <person name="Mullikin J.C."/>
            <person name="Mungall A."/>
            <person name="Plumb R."/>
            <person name="Ross M."/>
            <person name="Shownkeen R."/>
            <person name="Sims S."/>
            <person name="Waterston R.H."/>
            <person name="Wilson R.K."/>
            <person name="Hillier L.W."/>
            <person name="McPherson J.D."/>
            <person name="Marra M.A."/>
            <person name="Mardis E.R."/>
            <person name="Fulton L.A."/>
            <person name="Chinwalla A.T."/>
            <person name="Pepin K.H."/>
            <person name="Gish W.R."/>
            <person name="Chissoe S.L."/>
            <person name="Wendl M.C."/>
            <person name="Delehaunty K.D."/>
            <person name="Miner T.L."/>
            <person name="Delehaunty A."/>
            <person name="Kramer J.B."/>
            <person name="Cook L.L."/>
            <person name="Fulton R.S."/>
            <person name="Johnson D.L."/>
            <person name="Minx P.J."/>
            <person name="Clifton S.W."/>
            <person name="Hawkins T."/>
            <person name="Branscomb E."/>
            <person name="Predki P."/>
            <person name="Richardson P."/>
            <person name="Wenning S."/>
            <person name="Slezak T."/>
            <person name="Doggett N."/>
            <person name="Cheng J.F."/>
            <person name="Olsen A."/>
            <person name="Lucas S."/>
            <person name="Elkin C."/>
            <person name="Uberbacher E."/>
            <person name="Frazier M."/>
            <person name="Gibbs R.A."/>
            <person name="Muzny D.M."/>
            <person name="Scherer S.E."/>
            <person name="Bouck J.B."/>
            <person name="Sodergren E.J."/>
            <person name="Worley K.C."/>
            <person name="Rives C.M."/>
            <person name="Gorrell J.H."/>
            <person name="Metzker M.L."/>
            <person name="Naylor S.L."/>
            <person name="Kucherlapati R.S."/>
            <person name="Nelson D.L."/>
            <person name="Weinstock G.M."/>
            <person name="Sakaki Y."/>
            <person name="Fujiyama A."/>
            <person name="Hattori M."/>
            <person name="Yada T."/>
            <person name="Toyoda A."/>
            <person name="Itoh T."/>
            <person name="Kawagoe C."/>
            <person name="Watanabe H."/>
            <person name="Totoki Y."/>
            <person name="Taylor T."/>
            <person name="Weissenbach J."/>
            <person name="Heilig R."/>
            <person name="Saurin W."/>
            <person name="Artiguenave F."/>
            <person name="Brottier P."/>
            <person name="Bruls T."/>
            <person name="Pelletier E."/>
            <person name="Robert C."/>
            <person name="Wincker P."/>
            <person name="Smith D.R."/>
            <person name="Doucette-Stamm L."/>
            <person name="Rubenfield M."/>
            <person name="Weinstock K."/>
            <person name="Lee H.M."/>
            <person name="Dubois J."/>
            <person name="Rosenthal A."/>
            <person name="Platzer M."/>
            <person name="Nyakatura G."/>
            <person name="Taudien S."/>
            <person name="Rump A."/>
            <person name="Yang H."/>
            <person name="Yu J."/>
            <person name="Wang J."/>
            <person name="Huang G."/>
            <person name="Gu J."/>
            <person name="Hood L."/>
            <person name="Rowen L."/>
            <person name="Madan A."/>
            <person name="Qin S."/>
            <person name="Davis R.W."/>
            <person name="Federspiel N.A."/>
            <person name="Abola A.P."/>
            <person name="Proctor M.J."/>
            <person name="Myers R.M."/>
            <person name="Schmutz J."/>
            <person name="Dickson M."/>
            <person name="Grimwood J."/>
            <person name="Cox D.R."/>
            <person name="Olson M.V."/>
            <person name="Kaul R."/>
            <person name="Raymond C."/>
            <person name="Shimizu N."/>
            <person name="Kawasaki K."/>
            <person name="Minoshima S."/>
            <person name="Evans G.A."/>
            <person name="Athanasiou M."/>
            <person name="Schultz R."/>
            <person name="Roe B.A."/>
            <person name="Chen F."/>
            <person name="Pan H."/>
            <person name="Ramser J."/>
            <person name="Lehrach H."/>
            <person name="Reinhardt R."/>
            <person name="McCombie W.R."/>
            <person name="de la Bastide M."/>
            <person name="Dedhia N."/>
            <person name="Blocker H."/>
            <person name="Hornischer K."/>
            <person name="Nordsiek G."/>
            <person name="Agarwala R."/>
            <person name="Aravind L."/>
            <person name="Bailey J.A."/>
            <person name="Bateman A."/>
            <person name="Batzoglou S."/>
            <person name="Birney E."/>
            <person name="Bork P."/>
            <person name="Brown D.G."/>
            <person name="Burge C.B."/>
            <person name="Cerutti L."/>
            <person name="Chen H.C."/>
            <person name="Church D."/>
            <person name="Clamp M."/>
            <person name="Copley R.R."/>
            <person name="Doerks T."/>
            <person name="Eddy S.R."/>
            <person name="Eichler E.E."/>
            <person name="Furey T.S."/>
            <person name="Galagan J."/>
            <person name="Gilbert J.G."/>
            <person name="Harmon C."/>
            <person name="Hayashizaki Y."/>
            <person name="Haussler D."/>
            <person name="Hermjakob H."/>
            <person name="Hokamp K."/>
            <person name="Jang W."/>
            <person name="Johnson L.S."/>
            <person name="Jones T.A."/>
            <person name="Kasif S."/>
            <person name="Kaspryzk A."/>
            <person name="Kennedy S."/>
            <person name="Kent W.J."/>
            <person name="Kitts P."/>
            <person name="Koonin E.V."/>
            <person name="Korf I."/>
            <person name="Kulp D."/>
            <person name="Lancet D."/>
            <person name="Lowe T.M."/>
            <person name="McLysaght A."/>
            <person name="Mikkelsen T."/>
            <person name="Moran J.V."/>
            <person name="Mulder N."/>
            <person name="Pollara V.J."/>
            <person name="Ponting C.P."/>
            <person name="Schuler G."/>
            <person name="Schultz J."/>
            <person name="Slater G."/>
            <person name="Smit A.F."/>
            <person name="Stupka E."/>
            <person name="Szustakowski J."/>
            <person name="Thierry-Mieg D."/>
            <person name="Thierry-Mieg J."/>
            <person name="Wagner L."/>
            <person name="Wallis J."/>
            <person name="Wheeler R."/>
            <person name="Williams A."/>
            <person name="Wolf Y.I."/>
            <person name="Wolfe K.H."/>
            <person name="Yang S.P."/>
            <person name="Yeh R.F."/>
            <person name="Collins F."/>
            <person name="Guyer M.S."/>
            <person name="Peterson J."/>
            <person name="Felsenfeld A."/>
            <person name="Wetterstrand K.A."/>
            <person name="Patrinos A."/>
            <person name="Morgan M.J."/>
            <person name="de Jong P."/>
            <person name="Catanese J.J."/>
            <person name="Osoegawa K."/>
            <person name="Shizuya H."/>
            <person name="Choi S."/>
            <person name="Chen Y.J."/>
        </authorList>
    </citation>
    <scope>NUCLEOTIDE SEQUENCE [LARGE SCALE GENOMIC DNA]</scope>
</reference>
<dbReference type="OrthoDB" id="7442607at2759"/>
<dbReference type="Gene3D" id="2.60.40.820">
    <property type="entry name" value="Transcription factor, T-box"/>
    <property type="match status" value="1"/>
</dbReference>
<evidence type="ECO:0000259" key="7">
    <source>
        <dbReference type="PROSITE" id="PS50252"/>
    </source>
</evidence>
<dbReference type="AlphaFoldDB" id="A0A0D9SGI2"/>
<sequence length="127" mass="13803">MALSSRARAFSVEALVGRPSKRKLQDPIQAEQPELREKKGGEEEEERRSSAAGKSEPLEKQPKTEPSTSASSGCGSDSGYGNSSESLEEKDIQMELQGSELWKRFHDIGTEMIITKAGGCSPLFGSR</sequence>
<dbReference type="HGNC" id="HGNC:11600">
    <property type="gene designation" value="TBX22"/>
</dbReference>
<reference evidence="8" key="4">
    <citation type="submission" date="2025-05" db="UniProtKB">
        <authorList>
            <consortium name="Ensembl"/>
        </authorList>
    </citation>
    <scope>IDENTIFICATION</scope>
</reference>
<dbReference type="Proteomes" id="UP000005640">
    <property type="component" value="Chromosome X"/>
</dbReference>
<evidence type="ECO:0000256" key="3">
    <source>
        <dbReference type="ARBA" id="ARBA00023163"/>
    </source>
</evidence>
<dbReference type="InterPro" id="IPR046360">
    <property type="entry name" value="T-box_DNA-bd"/>
</dbReference>
<dbReference type="SUPFAM" id="SSF49417">
    <property type="entry name" value="p53-like transcription factors"/>
    <property type="match status" value="1"/>
</dbReference>
<organism evidence="8 9">
    <name type="scientific">Homo sapiens</name>
    <name type="common">Human</name>
    <dbReference type="NCBI Taxonomy" id="9606"/>
    <lineage>
        <taxon>Eukaryota</taxon>
        <taxon>Metazoa</taxon>
        <taxon>Chordata</taxon>
        <taxon>Craniata</taxon>
        <taxon>Vertebrata</taxon>
        <taxon>Euteleostomi</taxon>
        <taxon>Mammalia</taxon>
        <taxon>Eutheria</taxon>
        <taxon>Euarchontoglires</taxon>
        <taxon>Primates</taxon>
        <taxon>Haplorrhini</taxon>
        <taxon>Catarrhini</taxon>
        <taxon>Hominidae</taxon>
        <taxon>Homo</taxon>
    </lineage>
</organism>
<dbReference type="InterPro" id="IPR008967">
    <property type="entry name" value="p53-like_TF_DNA-bd_sf"/>
</dbReference>
<dbReference type="Ensembl" id="ENST00000626498.2">
    <property type="protein sequence ID" value="ENSP00000487527.1"/>
    <property type="gene ID" value="ENSG00000122145.15"/>
</dbReference>
<dbReference type="ChiTaRS" id="TBX22">
    <property type="organism name" value="human"/>
</dbReference>
<dbReference type="EMBL" id="AL031000">
    <property type="status" value="NOT_ANNOTATED_CDS"/>
    <property type="molecule type" value="Genomic_DNA"/>
</dbReference>
<dbReference type="PANTHER" id="PTHR11267">
    <property type="entry name" value="T-BOX PROTEIN-RELATED"/>
    <property type="match status" value="1"/>
</dbReference>
<feature type="domain" description="T-box" evidence="7">
    <location>
        <begin position="96"/>
        <end position="118"/>
    </location>
</feature>
<dbReference type="VEuPathDB" id="HostDB:ENSG00000122145"/>
<dbReference type="GO" id="GO:0003700">
    <property type="term" value="F:DNA-binding transcription factor activity"/>
    <property type="evidence" value="ECO:0007669"/>
    <property type="project" value="InterPro"/>
</dbReference>
<comment type="subcellular location">
    <subcellularLocation>
        <location evidence="5">Nucleus</location>
    </subcellularLocation>
</comment>
<keyword evidence="9" id="KW-1185">Reference proteome</keyword>
<dbReference type="GeneTree" id="ENSGT00940000161206"/>
<keyword evidence="2 5" id="KW-0238">DNA-binding</keyword>
<feature type="region of interest" description="Disordered" evidence="6">
    <location>
        <begin position="1"/>
        <end position="93"/>
    </location>
</feature>
<comment type="caution">
    <text evidence="5">Lacks conserved residue(s) required for the propagation of feature annotation.</text>
</comment>
<accession>A0A0D9SGI2</accession>
<dbReference type="GO" id="GO:0000978">
    <property type="term" value="F:RNA polymerase II cis-regulatory region sequence-specific DNA binding"/>
    <property type="evidence" value="ECO:0007669"/>
    <property type="project" value="InterPro"/>
</dbReference>
<keyword evidence="1" id="KW-0805">Transcription regulation</keyword>
<feature type="compositionally biased region" description="Basic and acidic residues" evidence="6">
    <location>
        <begin position="33"/>
        <end position="49"/>
    </location>
</feature>
<reference evidence="8 9" key="3">
    <citation type="journal article" date="2005" name="Nature">
        <title>The DNA sequence of the human X chromosome.</title>
        <authorList>
            <person name="Ross M.T."/>
            <person name="Grafham D.V."/>
            <person name="Coffey A.J."/>
            <person name="Scherer S."/>
            <person name="McLay K."/>
            <person name="Muzny D."/>
            <person name="Platzer M."/>
            <person name="Howell G.R."/>
            <person name="Burrows C."/>
            <person name="Bird C.P."/>
            <person name="Frankish A."/>
            <person name="Lovell F.L."/>
            <person name="Howe K.L."/>
            <person name="Ashurst J.L."/>
            <person name="Fulton R.S."/>
            <person name="Sudbrak R."/>
            <person name="Wen G."/>
            <person name="Jones M.C."/>
            <person name="Hurles M.E."/>
            <person name="Andrews T.D."/>
            <person name="Scott C.E."/>
            <person name="Searle S."/>
            <person name="Ramser J."/>
            <person name="Whittaker A."/>
            <person name="Deadman R."/>
            <person name="Carter N.P."/>
            <person name="Hunt S.E."/>
            <person name="Chen R."/>
            <person name="Cree A."/>
            <person name="Gunaratne P."/>
            <person name="Havlak P."/>
            <person name="Hodgson A."/>
            <person name="Metzker M.L."/>
            <person name="Richards S."/>
            <person name="Scott G."/>
            <person name="Steffen D."/>
            <person name="Sodergren E."/>
            <person name="Wheeler D.A."/>
            <person name="Worley K.C."/>
            <person name="Ainscough R."/>
            <person name="Ambrose K.D."/>
            <person name="Ansari-Lari M.A."/>
            <person name="Aradhya S."/>
            <person name="Ashwell R.I."/>
            <person name="Babbage A.K."/>
            <person name="Bagguley C.L."/>
            <person name="Ballabio A."/>
            <person name="Banerjee R."/>
            <person name="Barker G.E."/>
            <person name="Barlow K.F."/>
            <person name="Barrett I.P."/>
            <person name="Bates K.N."/>
            <person name="Beare D.M."/>
            <person name="Beasley H."/>
            <person name="Beasley O."/>
            <person name="Beck A."/>
            <person name="Bethel G."/>
            <person name="Blechschmidt K."/>
            <person name="Brady N."/>
            <person name="Bray-Allen S."/>
            <person name="Bridgeman A.M."/>
            <person name="Brown A.J."/>
            <person name="Brown M.J."/>
            <person name="Bonnin D."/>
            <person name="Bruford E.A."/>
            <person name="Buhay C."/>
            <person name="Burch P."/>
            <person name="Burford D."/>
            <person name="Burgess J."/>
            <person name="Burrill W."/>
            <person name="Burton J."/>
            <person name="Bye J.M."/>
            <person name="Carder C."/>
            <person name="Carrel L."/>
            <person name="Chako J."/>
            <person name="Chapman J.C."/>
            <person name="Chavez D."/>
            <person name="Chen E."/>
            <person name="Chen G."/>
            <person name="Chen Y."/>
            <person name="Chen Z."/>
            <person name="Chinault C."/>
            <person name="Ciccodicola A."/>
            <person name="Clark S.Y."/>
            <person name="Clarke G."/>
            <person name="Clee C.M."/>
            <person name="Clegg S."/>
            <person name="Clerc-Blankenburg K."/>
            <person name="Clifford K."/>
            <person name="Cobley V."/>
            <person name="Cole C.G."/>
            <person name="Conquer J.S."/>
            <person name="Corby N."/>
            <person name="Connor R.E."/>
            <person name="David R."/>
            <person name="Davies J."/>
            <person name="Davis C."/>
            <person name="Davis J."/>
            <person name="Delgado O."/>
            <person name="Deshazo D."/>
            <person name="Dhami P."/>
            <person name="Ding Y."/>
            <person name="Dinh H."/>
            <person name="Dodsworth S."/>
            <person name="Draper H."/>
            <person name="Dugan-Rocha S."/>
            <person name="Dunham A."/>
            <person name="Dunn M."/>
            <person name="Durbin K.J."/>
            <person name="Dutta I."/>
            <person name="Eades T."/>
            <person name="Ellwood M."/>
            <person name="Emery-Cohen A."/>
            <person name="Errington H."/>
            <person name="Evans K.L."/>
            <person name="Faulkner L."/>
            <person name="Francis F."/>
            <person name="Frankland J."/>
            <person name="Fraser A.E."/>
            <person name="Galgoczy P."/>
            <person name="Gilbert J."/>
            <person name="Gill R."/>
            <person name="Glockner G."/>
            <person name="Gregory S.G."/>
            <person name="Gribble S."/>
            <person name="Griffiths C."/>
            <person name="Grocock R."/>
            <person name="Gu Y."/>
            <person name="Gwilliam R."/>
            <person name="Hamilton C."/>
            <person name="Hart E.A."/>
            <person name="Hawes A."/>
            <person name="Heath P.D."/>
            <person name="Heitmann K."/>
            <person name="Hennig S."/>
            <person name="Hernandez J."/>
            <person name="Hinzmann B."/>
            <person name="Ho S."/>
            <person name="Hoffs M."/>
            <person name="Howden P.J."/>
            <person name="Huckle E.J."/>
            <person name="Hume J."/>
            <person name="Hunt P.J."/>
            <person name="Hunt A.R."/>
            <person name="Isherwood J."/>
            <person name="Jacob L."/>
            <person name="Johnson D."/>
            <person name="Jones S."/>
            <person name="de Jong P.J."/>
            <person name="Joseph S.S."/>
            <person name="Keenan S."/>
            <person name="Kelly S."/>
            <person name="Kershaw J.K."/>
            <person name="Khan Z."/>
            <person name="Kioschis P."/>
            <person name="Klages S."/>
            <person name="Knights A.J."/>
            <person name="Kosiura A."/>
            <person name="Kovar-Smith C."/>
            <person name="Laird G.K."/>
            <person name="Langford C."/>
            <person name="Lawlor S."/>
            <person name="Leversha M."/>
            <person name="Lewis L."/>
            <person name="Liu W."/>
            <person name="Lloyd C."/>
            <person name="Lloyd D.M."/>
            <person name="Loulseged H."/>
            <person name="Loveland J.E."/>
            <person name="Lovell J.D."/>
            <person name="Lozado R."/>
            <person name="Lu J."/>
            <person name="Lyne R."/>
            <person name="Ma J."/>
            <person name="Maheshwari M."/>
            <person name="Matthews L.H."/>
            <person name="McDowall J."/>
            <person name="McLaren S."/>
            <person name="McMurray A."/>
            <person name="Meidl P."/>
            <person name="Meitinger T."/>
            <person name="Milne S."/>
            <person name="Miner G."/>
            <person name="Mistry S.L."/>
            <person name="Morgan M."/>
            <person name="Morris S."/>
            <person name="Muller I."/>
            <person name="Mullikin J.C."/>
            <person name="Nguyen N."/>
            <person name="Nordsiek G."/>
            <person name="Nyakatura G."/>
            <person name="O'Dell C.N."/>
            <person name="Okwuonu G."/>
            <person name="Palmer S."/>
            <person name="Pandian R."/>
            <person name="Parker D."/>
            <person name="Parrish J."/>
            <person name="Pasternak S."/>
            <person name="Patel D."/>
            <person name="Pearce A.V."/>
            <person name="Pearson D.M."/>
            <person name="Pelan S.E."/>
            <person name="Perez L."/>
            <person name="Porter K.M."/>
            <person name="Ramsey Y."/>
            <person name="Reichwald K."/>
            <person name="Rhodes S."/>
            <person name="Ridler K.A."/>
            <person name="Schlessinger D."/>
            <person name="Schueler M.G."/>
            <person name="Sehra H.K."/>
            <person name="Shaw-Smith C."/>
            <person name="Shen H."/>
            <person name="Sheridan E.M."/>
            <person name="Shownkeen R."/>
            <person name="Skuce C.D."/>
            <person name="Smith M.L."/>
            <person name="Sotheran E.C."/>
            <person name="Steingruber H.E."/>
            <person name="Steward C.A."/>
            <person name="Storey R."/>
            <person name="Swann R.M."/>
            <person name="Swarbreck D."/>
            <person name="Tabor P.E."/>
            <person name="Taudien S."/>
            <person name="Taylor T."/>
            <person name="Teague B."/>
            <person name="Thomas K."/>
            <person name="Thorpe A."/>
            <person name="Timms K."/>
            <person name="Tracey A."/>
            <person name="Trevanion S."/>
            <person name="Tromans A.C."/>
            <person name="d'Urso M."/>
            <person name="Verduzco D."/>
            <person name="Villasana D."/>
            <person name="Waldron L."/>
            <person name="Wall M."/>
            <person name="Wang Q."/>
            <person name="Warren J."/>
            <person name="Warry G.L."/>
            <person name="Wei X."/>
            <person name="West A."/>
            <person name="Whitehead S.L."/>
            <person name="Whiteley M.N."/>
            <person name="Wilkinson J.E."/>
            <person name="Willey D.L."/>
            <person name="Williams G."/>
            <person name="Williams L."/>
            <person name="Williamson A."/>
            <person name="Williamson H."/>
            <person name="Wilming L."/>
            <person name="Woodmansey R.L."/>
            <person name="Wray P.W."/>
            <person name="Yen J."/>
            <person name="Zhang J."/>
            <person name="Zhou J."/>
            <person name="Zoghbi H."/>
            <person name="Zorilla S."/>
            <person name="Buck D."/>
            <person name="Reinhardt R."/>
            <person name="Poustka A."/>
            <person name="Rosenthal A."/>
            <person name="Lehrach H."/>
            <person name="Meindl A."/>
            <person name="Minx P.J."/>
            <person name="Hillier L.W."/>
            <person name="Willard H.F."/>
            <person name="Wilson R.K."/>
            <person name="Waterston R.H."/>
            <person name="Rice C.M."/>
            <person name="Vaudin M."/>
            <person name="Coulson A."/>
            <person name="Nelson D.L."/>
            <person name="Weinstock G."/>
            <person name="Sulston J.E."/>
            <person name="Durbin R."/>
            <person name="Hubbard T."/>
            <person name="Gibbs R.A."/>
            <person name="Beck S."/>
            <person name="Rogers J."/>
            <person name="Bentley D.R."/>
        </authorList>
    </citation>
    <scope>NUCLEOTIDE SEQUENCE [LARGE SCALE GENOMIC DNA]</scope>
</reference>
<evidence type="ECO:0000256" key="2">
    <source>
        <dbReference type="ARBA" id="ARBA00023125"/>
    </source>
</evidence>
<keyword evidence="3" id="KW-0804">Transcription</keyword>
<evidence type="ECO:0000256" key="1">
    <source>
        <dbReference type="ARBA" id="ARBA00023015"/>
    </source>
</evidence>
<dbReference type="GO" id="GO:0045893">
    <property type="term" value="P:positive regulation of DNA-templated transcription"/>
    <property type="evidence" value="ECO:0007669"/>
    <property type="project" value="InterPro"/>
</dbReference>
<dbReference type="OpenTargets" id="ENSG00000122145"/>
<dbReference type="Ensembl" id="ENST00000625441.2">
    <property type="protein sequence ID" value="ENSP00000485704.1"/>
    <property type="gene ID" value="ENSG00000277800.3"/>
</dbReference>
<reference evidence="8" key="2">
    <citation type="journal article" date="2004" name="Nature">
        <title>Finishing the euchromatic sequence of the human genome.</title>
        <authorList>
            <consortium name="International Human Genome Sequencing Consortium"/>
        </authorList>
    </citation>
    <scope>NUCLEOTIDE SEQUENCE [LARGE SCALE GENOMIC DNA]</scope>
</reference>
<gene>
    <name evidence="8" type="primary">TBX22</name>
</gene>
<dbReference type="GO" id="GO:0005634">
    <property type="term" value="C:nucleus"/>
    <property type="evidence" value="ECO:0007669"/>
    <property type="project" value="UniProtKB-SubCell"/>
</dbReference>
<protein>
    <submittedName>
        <fullName evidence="8">T-box transcription factor 22</fullName>
    </submittedName>
</protein>
<name>A0A0D9SGI2_HUMAN</name>
<dbReference type="PANTHER" id="PTHR11267:SF116">
    <property type="entry name" value="T-BOX TRANSCRIPTION FACTOR TBX22"/>
    <property type="match status" value="1"/>
</dbReference>
<dbReference type="ExpressionAtlas" id="A0A0D9SGI2">
    <property type="expression patterns" value="baseline and differential"/>
</dbReference>
<evidence type="ECO:0000256" key="4">
    <source>
        <dbReference type="ARBA" id="ARBA00023242"/>
    </source>
</evidence>
<evidence type="ECO:0000256" key="5">
    <source>
        <dbReference type="PROSITE-ProRule" id="PRU00201"/>
    </source>
</evidence>
<proteinExistence type="predicted"/>
<evidence type="ECO:0000256" key="6">
    <source>
        <dbReference type="SAM" id="MobiDB-lite"/>
    </source>
</evidence>
<dbReference type="Bgee" id="ENSG00000122145">
    <property type="expression patterns" value="Expressed in left testis and 37 other cell types or tissues"/>
</dbReference>
<evidence type="ECO:0000313" key="8">
    <source>
        <dbReference type="Ensembl" id="ENSP00000487527.1"/>
    </source>
</evidence>
<dbReference type="PROSITE" id="PS50252">
    <property type="entry name" value="TBOX_3"/>
    <property type="match status" value="1"/>
</dbReference>
<evidence type="ECO:0000313" key="9">
    <source>
        <dbReference type="Proteomes" id="UP000005640"/>
    </source>
</evidence>